<gene>
    <name evidence="1" type="ORF">DZC52_03200</name>
</gene>
<dbReference type="GO" id="GO:0006629">
    <property type="term" value="P:lipid metabolic process"/>
    <property type="evidence" value="ECO:0007669"/>
    <property type="project" value="InterPro"/>
</dbReference>
<dbReference type="InterPro" id="IPR029058">
    <property type="entry name" value="AB_hydrolase_fold"/>
</dbReference>
<dbReference type="InterPro" id="IPR003386">
    <property type="entry name" value="LACT/PDAT_acylTrfase"/>
</dbReference>
<reference evidence="1 2" key="1">
    <citation type="submission" date="2018-08" db="EMBL/GenBank/DDBJ databases">
        <title>Wenzhouxiangella salilacus sp. nov., a novel bacterium isolated from a saline lake in Xinjiang Province, China.</title>
        <authorList>
            <person name="Han S."/>
        </authorList>
    </citation>
    <scope>NUCLEOTIDE SEQUENCE [LARGE SCALE GENOMIC DNA]</scope>
    <source>
        <strain evidence="1 2">XDB06</strain>
    </source>
</reference>
<dbReference type="Gene3D" id="3.40.50.1820">
    <property type="entry name" value="alpha/beta hydrolase"/>
    <property type="match status" value="1"/>
</dbReference>
<dbReference type="SUPFAM" id="SSF53474">
    <property type="entry name" value="alpha/beta-Hydrolases"/>
    <property type="match status" value="1"/>
</dbReference>
<dbReference type="GO" id="GO:0016787">
    <property type="term" value="F:hydrolase activity"/>
    <property type="evidence" value="ECO:0007669"/>
    <property type="project" value="UniProtKB-KW"/>
</dbReference>
<evidence type="ECO:0000313" key="2">
    <source>
        <dbReference type="Proteomes" id="UP000260351"/>
    </source>
</evidence>
<keyword evidence="2" id="KW-1185">Reference proteome</keyword>
<accession>A0A3E1KBL5</accession>
<dbReference type="AlphaFoldDB" id="A0A3E1KBL5"/>
<protein>
    <submittedName>
        <fullName evidence="1">Alpha/beta hydrolase</fullName>
    </submittedName>
</protein>
<dbReference type="Pfam" id="PF02450">
    <property type="entry name" value="LCAT"/>
    <property type="match status" value="1"/>
</dbReference>
<evidence type="ECO:0000313" key="1">
    <source>
        <dbReference type="EMBL" id="RFF32014.1"/>
    </source>
</evidence>
<comment type="caution">
    <text evidence="1">The sequence shown here is derived from an EMBL/GenBank/DDBJ whole genome shotgun (WGS) entry which is preliminary data.</text>
</comment>
<keyword evidence="1" id="KW-0378">Hydrolase</keyword>
<dbReference type="GO" id="GO:0008374">
    <property type="term" value="F:O-acyltransferase activity"/>
    <property type="evidence" value="ECO:0007669"/>
    <property type="project" value="InterPro"/>
</dbReference>
<organism evidence="1 2">
    <name type="scientific">Wenzhouxiangella sediminis</name>
    <dbReference type="NCBI Taxonomy" id="1792836"/>
    <lineage>
        <taxon>Bacteria</taxon>
        <taxon>Pseudomonadati</taxon>
        <taxon>Pseudomonadota</taxon>
        <taxon>Gammaproteobacteria</taxon>
        <taxon>Chromatiales</taxon>
        <taxon>Wenzhouxiangellaceae</taxon>
        <taxon>Wenzhouxiangella</taxon>
    </lineage>
</organism>
<sequence length="429" mass="46924">MSGGCMLQDLRRQVDMIDQACLIEGAVGPLDHNGQLVMVAMVPGVVAEGQVPRPVDYTLTDRSGDFSFALAPGDYRFLAFLDRDGDLELDDDEPARHAYGGQAVDCGAGQQLQQDRIELGREDRLESRAGFSVKESRSLVSGAMESAVSLGQLTSFGQVVPLSDPRFDPETARNSLWRPVDFLRAGHSGIYLREPLDAKRTPVLFIHGINGSPRVLEPLIELLDGTRFQPMYFYYASGLRIGQVAWHLDRIMRELEHRHSLERYHVVAHSMGGLVARAWFLDRAGGEERADVTSFISLSTPWNGYPSARQGVDHSPVVVPVWRDMASGSAFLERLSATPRSGRMPPHHLLFSFGESGWLSSESSDGVAALASMLPTSIQRQAVSVFGVDSGHVGIVSDKTAQERIEQLLLREESAAGRSTASRTAGASH</sequence>
<proteinExistence type="predicted"/>
<name>A0A3E1KBL5_9GAMM</name>
<dbReference type="EMBL" id="QUZK01000014">
    <property type="protein sequence ID" value="RFF32014.1"/>
    <property type="molecule type" value="Genomic_DNA"/>
</dbReference>
<dbReference type="Proteomes" id="UP000260351">
    <property type="component" value="Unassembled WGS sequence"/>
</dbReference>